<dbReference type="KEGG" id="abut:Ami103574_02560"/>
<organism evidence="1 2">
    <name type="scientific">Aminipila butyrica</name>
    <dbReference type="NCBI Taxonomy" id="433296"/>
    <lineage>
        <taxon>Bacteria</taxon>
        <taxon>Bacillati</taxon>
        <taxon>Bacillota</taxon>
        <taxon>Clostridia</taxon>
        <taxon>Peptostreptococcales</taxon>
        <taxon>Anaerovoracaceae</taxon>
        <taxon>Aminipila</taxon>
    </lineage>
</organism>
<evidence type="ECO:0000313" key="1">
    <source>
        <dbReference type="EMBL" id="QIB68262.1"/>
    </source>
</evidence>
<evidence type="ECO:0000313" key="2">
    <source>
        <dbReference type="Proteomes" id="UP000466848"/>
    </source>
</evidence>
<reference evidence="1 2" key="1">
    <citation type="submission" date="2020-02" db="EMBL/GenBank/DDBJ databases">
        <authorList>
            <person name="Kim Y.B."/>
            <person name="Roh S.W."/>
        </authorList>
    </citation>
    <scope>NUCLEOTIDE SEQUENCE [LARGE SCALE GENOMIC DNA]</scope>
    <source>
        <strain evidence="1 2">DSM 103574</strain>
    </source>
</reference>
<dbReference type="Proteomes" id="UP000466848">
    <property type="component" value="Chromosome"/>
</dbReference>
<sequence>MTPDYEFYTDVYFGNQITKADFPRLIARASAYLDGICNLQSAPPESAKMALCAVAEAWQTNEQGGDVVSQSVGSWSKSYAQKKIKTDDVRLTDAAKLYLGQYCNLTVRWV</sequence>
<name>A0A858BSD8_9FIRM</name>
<keyword evidence="2" id="KW-1185">Reference proteome</keyword>
<protein>
    <submittedName>
        <fullName evidence="1">Uncharacterized protein</fullName>
    </submittedName>
</protein>
<gene>
    <name evidence="1" type="ORF">Ami103574_02560</name>
</gene>
<dbReference type="EMBL" id="CP048649">
    <property type="protein sequence ID" value="QIB68262.1"/>
    <property type="molecule type" value="Genomic_DNA"/>
</dbReference>
<accession>A0A858BSD8</accession>
<dbReference type="RefSeq" id="WP_163065182.1">
    <property type="nucleotide sequence ID" value="NZ_CP048649.1"/>
</dbReference>
<proteinExistence type="predicted"/>
<dbReference type="AlphaFoldDB" id="A0A858BSD8"/>